<sequence length="225" mass="24248">MVAAGPAELEHGEAMFTAFREAPDLVDWPVVFAGPTAWFDTDSLAQSAALAAELAGLDGADRLHLDLRADGLAVRLARDVTELVESDLDLARRIPEVAAEFGARSAPSKVQTVQIAIASKADDAVRPFWRELFAYAEQGDEDLIDLDGRGPSLWFQDISPEKPLRHAFHLDVSVPRAVGRARVEAALRAGGRIAAGSEERGWWTLADPAGNKVDIAIWADREGTG</sequence>
<evidence type="ECO:0000259" key="1">
    <source>
        <dbReference type="Pfam" id="PF18029"/>
    </source>
</evidence>
<organism evidence="2 3">
    <name type="scientific">Agromyces binzhouensis</name>
    <dbReference type="NCBI Taxonomy" id="1817495"/>
    <lineage>
        <taxon>Bacteria</taxon>
        <taxon>Bacillati</taxon>
        <taxon>Actinomycetota</taxon>
        <taxon>Actinomycetes</taxon>
        <taxon>Micrococcales</taxon>
        <taxon>Microbacteriaceae</taxon>
        <taxon>Agromyces</taxon>
    </lineage>
</organism>
<protein>
    <recommendedName>
        <fullName evidence="1">Glyoxalase-like domain-containing protein</fullName>
    </recommendedName>
</protein>
<dbReference type="OrthoDB" id="15077at2"/>
<dbReference type="Proteomes" id="UP000292881">
    <property type="component" value="Unassembled WGS sequence"/>
</dbReference>
<proteinExistence type="predicted"/>
<dbReference type="InterPro" id="IPR029068">
    <property type="entry name" value="Glyas_Bleomycin-R_OHBP_Dase"/>
</dbReference>
<reference evidence="2 3" key="1">
    <citation type="submission" date="2019-01" db="EMBL/GenBank/DDBJ databases">
        <authorList>
            <person name="Li J."/>
        </authorList>
    </citation>
    <scope>NUCLEOTIDE SEQUENCE [LARGE SCALE GENOMIC DNA]</scope>
    <source>
        <strain evidence="2 3">CGMCC 4.7180</strain>
    </source>
</reference>
<dbReference type="InterPro" id="IPR041581">
    <property type="entry name" value="Glyoxalase_6"/>
</dbReference>
<feature type="domain" description="Glyoxalase-like" evidence="1">
    <location>
        <begin position="115"/>
        <end position="215"/>
    </location>
</feature>
<evidence type="ECO:0000313" key="2">
    <source>
        <dbReference type="EMBL" id="RXZ45231.1"/>
    </source>
</evidence>
<keyword evidence="3" id="KW-1185">Reference proteome</keyword>
<gene>
    <name evidence="2" type="ORF">ESO86_13900</name>
</gene>
<dbReference type="AlphaFoldDB" id="A0A4Q2JC54"/>
<comment type="caution">
    <text evidence="2">The sequence shown here is derived from an EMBL/GenBank/DDBJ whole genome shotgun (WGS) entry which is preliminary data.</text>
</comment>
<dbReference type="Gene3D" id="3.10.180.10">
    <property type="entry name" value="2,3-Dihydroxybiphenyl 1,2-Dioxygenase, domain 1"/>
    <property type="match status" value="1"/>
</dbReference>
<accession>A0A4Q2JC54</accession>
<dbReference type="Pfam" id="PF18029">
    <property type="entry name" value="Glyoxalase_6"/>
    <property type="match status" value="1"/>
</dbReference>
<dbReference type="EMBL" id="SDPL01000348">
    <property type="protein sequence ID" value="RXZ45231.1"/>
    <property type="molecule type" value="Genomic_DNA"/>
</dbReference>
<evidence type="ECO:0000313" key="3">
    <source>
        <dbReference type="Proteomes" id="UP000292881"/>
    </source>
</evidence>
<name>A0A4Q2JC54_9MICO</name>